<feature type="domain" description="WLM" evidence="3">
    <location>
        <begin position="113"/>
        <end position="305"/>
    </location>
</feature>
<dbReference type="InterPro" id="IPR000626">
    <property type="entry name" value="Ubiquitin-like_dom"/>
</dbReference>
<organism evidence="4 5">
    <name type="scientific">Chaetoceros tenuissimus</name>
    <dbReference type="NCBI Taxonomy" id="426638"/>
    <lineage>
        <taxon>Eukaryota</taxon>
        <taxon>Sar</taxon>
        <taxon>Stramenopiles</taxon>
        <taxon>Ochrophyta</taxon>
        <taxon>Bacillariophyta</taxon>
        <taxon>Coscinodiscophyceae</taxon>
        <taxon>Chaetocerotophycidae</taxon>
        <taxon>Chaetocerotales</taxon>
        <taxon>Chaetocerotaceae</taxon>
        <taxon>Chaetoceros</taxon>
    </lineage>
</organism>
<dbReference type="CDD" id="cd17039">
    <property type="entry name" value="Ubl_ubiquitin_like"/>
    <property type="match status" value="1"/>
</dbReference>
<evidence type="ECO:0000313" key="5">
    <source>
        <dbReference type="Proteomes" id="UP001054902"/>
    </source>
</evidence>
<feature type="compositionally biased region" description="Polar residues" evidence="1">
    <location>
        <begin position="322"/>
        <end position="338"/>
    </location>
</feature>
<feature type="domain" description="Ubiquitin-like" evidence="2">
    <location>
        <begin position="1"/>
        <end position="37"/>
    </location>
</feature>
<evidence type="ECO:0008006" key="6">
    <source>
        <dbReference type="Google" id="ProtNLM"/>
    </source>
</evidence>
<dbReference type="Pfam" id="PF08325">
    <property type="entry name" value="WLM"/>
    <property type="match status" value="1"/>
</dbReference>
<name>A0AAD3H7I4_9STRA</name>
<dbReference type="PANTHER" id="PTHR47795:SF1">
    <property type="entry name" value="DNA-DEPENDENT METALLOPROTEASE WSS1 HOMOLOG 2"/>
    <property type="match status" value="1"/>
</dbReference>
<dbReference type="PROSITE" id="PS50053">
    <property type="entry name" value="UBIQUITIN_2"/>
    <property type="match status" value="1"/>
</dbReference>
<accession>A0AAD3H7I4</accession>
<protein>
    <recommendedName>
        <fullName evidence="6">WLM domain-containing protein</fullName>
    </recommendedName>
</protein>
<dbReference type="AlphaFoldDB" id="A0AAD3H7I4"/>
<dbReference type="EMBL" id="BLLK01000046">
    <property type="protein sequence ID" value="GFH53116.1"/>
    <property type="molecule type" value="Genomic_DNA"/>
</dbReference>
<proteinExistence type="predicted"/>
<dbReference type="PROSITE" id="PS51397">
    <property type="entry name" value="WLM"/>
    <property type="match status" value="1"/>
</dbReference>
<dbReference type="InterPro" id="IPR013536">
    <property type="entry name" value="WLM_dom"/>
</dbReference>
<reference evidence="4 5" key="1">
    <citation type="journal article" date="2021" name="Sci. Rep.">
        <title>The genome of the diatom Chaetoceros tenuissimus carries an ancient integrated fragment of an extant virus.</title>
        <authorList>
            <person name="Hongo Y."/>
            <person name="Kimura K."/>
            <person name="Takaki Y."/>
            <person name="Yoshida Y."/>
            <person name="Baba S."/>
            <person name="Kobayashi G."/>
            <person name="Nagasaki K."/>
            <person name="Hano T."/>
            <person name="Tomaru Y."/>
        </authorList>
    </citation>
    <scope>NUCLEOTIDE SEQUENCE [LARGE SCALE GENOMIC DNA]</scope>
    <source>
        <strain evidence="4 5">NIES-3715</strain>
    </source>
</reference>
<dbReference type="GO" id="GO:0070628">
    <property type="term" value="F:proteasome binding"/>
    <property type="evidence" value="ECO:0007669"/>
    <property type="project" value="TreeGrafter"/>
</dbReference>
<evidence type="ECO:0000259" key="2">
    <source>
        <dbReference type="PROSITE" id="PS50053"/>
    </source>
</evidence>
<sequence length="345" mass="38771">MDLKNRLISNLSNDISIEPFEIKLIYKGKILSDHEALLHDCLGEKDKTSNKPIKVMAMGVSSQEAAKNKELFEKARRNAPRIRDDLSSQGRADIASRQRLGRQQLSEAAKKESKHSSKSFGFHRIETLPMLPEQNKANEILNSLANDPGILACMEKHNWNVGCLAEMYPEGKVGESEVCIMGLNQNKGQKILLRLRTDDLKGFRKILSIRKVLFHELAHNVHSEHDGEFFKLMRQVEKECNELDWSRNGTTVGGSQGTNFKYGEFDTQSSYQGGTYTLGTTNETAQSGNLSRRELAARAALMRMSKEEEEIQEACGCSAFSPQSEKVVTESRTTSNDMNTDDHVE</sequence>
<feature type="region of interest" description="Disordered" evidence="1">
    <location>
        <begin position="322"/>
        <end position="345"/>
    </location>
</feature>
<evidence type="ECO:0000313" key="4">
    <source>
        <dbReference type="EMBL" id="GFH53116.1"/>
    </source>
</evidence>
<evidence type="ECO:0000256" key="1">
    <source>
        <dbReference type="SAM" id="MobiDB-lite"/>
    </source>
</evidence>
<evidence type="ECO:0000259" key="3">
    <source>
        <dbReference type="PROSITE" id="PS51397"/>
    </source>
</evidence>
<dbReference type="Proteomes" id="UP001054902">
    <property type="component" value="Unassembled WGS sequence"/>
</dbReference>
<keyword evidence="5" id="KW-1185">Reference proteome</keyword>
<comment type="caution">
    <text evidence="4">The sequence shown here is derived from an EMBL/GenBank/DDBJ whole genome shotgun (WGS) entry which is preliminary data.</text>
</comment>
<gene>
    <name evidence="4" type="ORF">CTEN210_09592</name>
</gene>
<dbReference type="PANTHER" id="PTHR47795">
    <property type="entry name" value="UBIQUITIN AND WLM DOMAIN-CONTAINING METALLOPROTEASE SPCC1442.07C"/>
    <property type="match status" value="1"/>
</dbReference>